<dbReference type="AlphaFoldDB" id="A0A166MMJ0"/>
<proteinExistence type="predicted"/>
<protein>
    <submittedName>
        <fullName evidence="1">Uncharacterized protein</fullName>
    </submittedName>
</protein>
<name>A0A166MMJ0_EXIGL</name>
<feature type="non-terminal residue" evidence="1">
    <location>
        <position position="1"/>
    </location>
</feature>
<reference evidence="1 2" key="1">
    <citation type="journal article" date="2016" name="Mol. Biol. Evol.">
        <title>Comparative Genomics of Early-Diverging Mushroom-Forming Fungi Provides Insights into the Origins of Lignocellulose Decay Capabilities.</title>
        <authorList>
            <person name="Nagy L.G."/>
            <person name="Riley R."/>
            <person name="Tritt A."/>
            <person name="Adam C."/>
            <person name="Daum C."/>
            <person name="Floudas D."/>
            <person name="Sun H."/>
            <person name="Yadav J.S."/>
            <person name="Pangilinan J."/>
            <person name="Larsson K.H."/>
            <person name="Matsuura K."/>
            <person name="Barry K."/>
            <person name="Labutti K."/>
            <person name="Kuo R."/>
            <person name="Ohm R.A."/>
            <person name="Bhattacharya S.S."/>
            <person name="Shirouzu T."/>
            <person name="Yoshinaga Y."/>
            <person name="Martin F.M."/>
            <person name="Grigoriev I.V."/>
            <person name="Hibbett D.S."/>
        </authorList>
    </citation>
    <scope>NUCLEOTIDE SEQUENCE [LARGE SCALE GENOMIC DNA]</scope>
    <source>
        <strain evidence="1 2">HHB12029</strain>
    </source>
</reference>
<accession>A0A166MMJ0</accession>
<dbReference type="EMBL" id="KV427051">
    <property type="protein sequence ID" value="KZV78197.1"/>
    <property type="molecule type" value="Genomic_DNA"/>
</dbReference>
<organism evidence="1 2">
    <name type="scientific">Exidia glandulosa HHB12029</name>
    <dbReference type="NCBI Taxonomy" id="1314781"/>
    <lineage>
        <taxon>Eukaryota</taxon>
        <taxon>Fungi</taxon>
        <taxon>Dikarya</taxon>
        <taxon>Basidiomycota</taxon>
        <taxon>Agaricomycotina</taxon>
        <taxon>Agaricomycetes</taxon>
        <taxon>Auriculariales</taxon>
        <taxon>Exidiaceae</taxon>
        <taxon>Exidia</taxon>
    </lineage>
</organism>
<dbReference type="Proteomes" id="UP000077266">
    <property type="component" value="Unassembled WGS sequence"/>
</dbReference>
<feature type="non-terminal residue" evidence="1">
    <location>
        <position position="55"/>
    </location>
</feature>
<sequence length="55" mass="6101">ESVHCAQSACPRVAVKAPVVEHCNVVLDWIGRTPIVHQITSRRQTRVILLTRKGA</sequence>
<keyword evidence="2" id="KW-1185">Reference proteome</keyword>
<evidence type="ECO:0000313" key="1">
    <source>
        <dbReference type="EMBL" id="KZV78197.1"/>
    </source>
</evidence>
<dbReference type="InParanoid" id="A0A166MMJ0"/>
<gene>
    <name evidence="1" type="ORF">EXIGLDRAFT_717741</name>
</gene>
<evidence type="ECO:0000313" key="2">
    <source>
        <dbReference type="Proteomes" id="UP000077266"/>
    </source>
</evidence>